<evidence type="ECO:0000256" key="6">
    <source>
        <dbReference type="ARBA" id="ARBA00022596"/>
    </source>
</evidence>
<feature type="transmembrane region" description="Helical" evidence="13">
    <location>
        <begin position="69"/>
        <end position="89"/>
    </location>
</feature>
<dbReference type="InterPro" id="IPR051224">
    <property type="entry name" value="NiCoT_RcnA"/>
</dbReference>
<evidence type="ECO:0000256" key="7">
    <source>
        <dbReference type="ARBA" id="ARBA00022692"/>
    </source>
</evidence>
<evidence type="ECO:0000256" key="3">
    <source>
        <dbReference type="ARBA" id="ARBA00022426"/>
    </source>
</evidence>
<dbReference type="PANTHER" id="PTHR40659">
    <property type="entry name" value="NICKEL/COBALT EFFLUX SYSTEM RCNA"/>
    <property type="match status" value="1"/>
</dbReference>
<keyword evidence="3" id="KW-0171">Cobalt transport</keyword>
<name>A0A9E2L192_9SPIR</name>
<feature type="transmembrane region" description="Helical" evidence="13">
    <location>
        <begin position="187"/>
        <end position="207"/>
    </location>
</feature>
<keyword evidence="7 13" id="KW-0812">Transmembrane</keyword>
<evidence type="ECO:0000256" key="4">
    <source>
        <dbReference type="ARBA" id="ARBA00022448"/>
    </source>
</evidence>
<dbReference type="GO" id="GO:0046583">
    <property type="term" value="F:monoatomic cation efflux transmembrane transporter activity"/>
    <property type="evidence" value="ECO:0007669"/>
    <property type="project" value="TreeGrafter"/>
</dbReference>
<dbReference type="InterPro" id="IPR011541">
    <property type="entry name" value="Ni/Co_transpt_high_affinity"/>
</dbReference>
<protein>
    <recommendedName>
        <fullName evidence="13">Nickel/cobalt efflux system</fullName>
    </recommendedName>
</protein>
<evidence type="ECO:0000313" key="15">
    <source>
        <dbReference type="Proteomes" id="UP000823914"/>
    </source>
</evidence>
<comment type="function">
    <text evidence="1">Efflux system for nickel and cobalt.</text>
</comment>
<dbReference type="GO" id="GO:0006824">
    <property type="term" value="P:cobalt ion transport"/>
    <property type="evidence" value="ECO:0007669"/>
    <property type="project" value="UniProtKB-KW"/>
</dbReference>
<feature type="transmembrane region" description="Helical" evidence="13">
    <location>
        <begin position="262"/>
        <end position="284"/>
    </location>
</feature>
<dbReference type="GO" id="GO:0005886">
    <property type="term" value="C:plasma membrane"/>
    <property type="evidence" value="ECO:0007669"/>
    <property type="project" value="UniProtKB-SubCell"/>
</dbReference>
<evidence type="ECO:0000256" key="8">
    <source>
        <dbReference type="ARBA" id="ARBA00022989"/>
    </source>
</evidence>
<keyword evidence="8 13" id="KW-1133">Transmembrane helix</keyword>
<dbReference type="GO" id="GO:0015099">
    <property type="term" value="F:nickel cation transmembrane transporter activity"/>
    <property type="evidence" value="ECO:0007669"/>
    <property type="project" value="UniProtKB-UniRule"/>
</dbReference>
<evidence type="ECO:0000256" key="10">
    <source>
        <dbReference type="ARBA" id="ARBA00023112"/>
    </source>
</evidence>
<comment type="similarity">
    <text evidence="13">Belongs to the NiCoT transporter (TC 2.A.52) family.</text>
</comment>
<dbReference type="Proteomes" id="UP000823914">
    <property type="component" value="Unassembled WGS sequence"/>
</dbReference>
<accession>A0A9E2L192</accession>
<dbReference type="AlphaFoldDB" id="A0A9E2L192"/>
<evidence type="ECO:0000313" key="14">
    <source>
        <dbReference type="EMBL" id="MBU3849276.1"/>
    </source>
</evidence>
<evidence type="ECO:0000256" key="9">
    <source>
        <dbReference type="ARBA" id="ARBA00023065"/>
    </source>
</evidence>
<keyword evidence="9" id="KW-0406">Ion transport</keyword>
<proteinExistence type="inferred from homology"/>
<sequence>MLCANPFFSVNPETQDIQETTVPAYSVQSVRSGAVSATAAQNQKTLREKIADLLYNVHDNPSENKKTSLYFNLFFISFLYGIFHAAGPGHRKTIVFSLYLGKKAFGWEPALTSILLALLHGGCAVVLILLFKSVEGSLAQKIEGFAVYMEGFSYMLLFGLALYILVHETIEFVTFKTKGAEQHVPSYVIFLLSGLYPCPGAVLILILSNSLNIISLGIYSIVAMSLGMTIPIALAGYLAWFGRKGLFHLIKTKEYTFRAVSYGLSVTGAVFLIFFSIYVSYPFFVSLITR</sequence>
<evidence type="ECO:0000256" key="2">
    <source>
        <dbReference type="ARBA" id="ARBA00004651"/>
    </source>
</evidence>
<keyword evidence="12" id="KW-0170">Cobalt</keyword>
<reference evidence="14" key="1">
    <citation type="journal article" date="2021" name="PeerJ">
        <title>Extensive microbial diversity within the chicken gut microbiome revealed by metagenomics and culture.</title>
        <authorList>
            <person name="Gilroy R."/>
            <person name="Ravi A."/>
            <person name="Getino M."/>
            <person name="Pursley I."/>
            <person name="Horton D.L."/>
            <person name="Alikhan N.F."/>
            <person name="Baker D."/>
            <person name="Gharbi K."/>
            <person name="Hall N."/>
            <person name="Watson M."/>
            <person name="Adriaenssens E.M."/>
            <person name="Foster-Nyarko E."/>
            <person name="Jarju S."/>
            <person name="Secka A."/>
            <person name="Antonio M."/>
            <person name="Oren A."/>
            <person name="Chaudhuri R.R."/>
            <person name="La Ragione R."/>
            <person name="Hildebrand F."/>
            <person name="Pallen M.J."/>
        </authorList>
    </citation>
    <scope>NUCLEOTIDE SEQUENCE</scope>
    <source>
        <strain evidence="14">Gambia15-2214</strain>
    </source>
</reference>
<keyword evidence="11 13" id="KW-0472">Membrane</keyword>
<evidence type="ECO:0000256" key="13">
    <source>
        <dbReference type="RuleBase" id="RU362101"/>
    </source>
</evidence>
<evidence type="ECO:0000256" key="5">
    <source>
        <dbReference type="ARBA" id="ARBA00022475"/>
    </source>
</evidence>
<reference evidence="14" key="2">
    <citation type="submission" date="2021-04" db="EMBL/GenBank/DDBJ databases">
        <authorList>
            <person name="Gilroy R."/>
        </authorList>
    </citation>
    <scope>NUCLEOTIDE SEQUENCE</scope>
    <source>
        <strain evidence="14">Gambia15-2214</strain>
    </source>
</reference>
<evidence type="ECO:0000256" key="11">
    <source>
        <dbReference type="ARBA" id="ARBA00023136"/>
    </source>
</evidence>
<gene>
    <name evidence="14" type="ORF">IAA16_01780</name>
</gene>
<dbReference type="GO" id="GO:0010045">
    <property type="term" value="P:response to nickel cation"/>
    <property type="evidence" value="ECO:0007669"/>
    <property type="project" value="TreeGrafter"/>
</dbReference>
<evidence type="ECO:0000256" key="12">
    <source>
        <dbReference type="ARBA" id="ARBA00023285"/>
    </source>
</evidence>
<feature type="transmembrane region" description="Helical" evidence="13">
    <location>
        <begin position="110"/>
        <end position="133"/>
    </location>
</feature>
<dbReference type="EMBL" id="JAHLFV010000040">
    <property type="protein sequence ID" value="MBU3849276.1"/>
    <property type="molecule type" value="Genomic_DNA"/>
</dbReference>
<comment type="caution">
    <text evidence="14">The sequence shown here is derived from an EMBL/GenBank/DDBJ whole genome shotgun (WGS) entry which is preliminary data.</text>
</comment>
<comment type="subcellular location">
    <subcellularLocation>
        <location evidence="2 13">Cell membrane</location>
        <topology evidence="2 13">Multi-pass membrane protein</topology>
    </subcellularLocation>
</comment>
<feature type="transmembrane region" description="Helical" evidence="13">
    <location>
        <begin position="213"/>
        <end position="241"/>
    </location>
</feature>
<keyword evidence="6" id="KW-0533">Nickel</keyword>
<feature type="transmembrane region" description="Helical" evidence="13">
    <location>
        <begin position="145"/>
        <end position="166"/>
    </location>
</feature>
<keyword evidence="5" id="KW-1003">Cell membrane</keyword>
<evidence type="ECO:0000256" key="1">
    <source>
        <dbReference type="ARBA" id="ARBA00002510"/>
    </source>
</evidence>
<dbReference type="Pfam" id="PF03824">
    <property type="entry name" value="NicO"/>
    <property type="match status" value="1"/>
</dbReference>
<dbReference type="PANTHER" id="PTHR40659:SF1">
    <property type="entry name" value="NICKEL_COBALT EFFLUX SYSTEM RCNA"/>
    <property type="match status" value="1"/>
</dbReference>
<keyword evidence="10" id="KW-0921">Nickel transport</keyword>
<dbReference type="GO" id="GO:0032025">
    <property type="term" value="P:response to cobalt ion"/>
    <property type="evidence" value="ECO:0007669"/>
    <property type="project" value="TreeGrafter"/>
</dbReference>
<organism evidence="14 15">
    <name type="scientific">Candidatus Treponema excrementipullorum</name>
    <dbReference type="NCBI Taxonomy" id="2838768"/>
    <lineage>
        <taxon>Bacteria</taxon>
        <taxon>Pseudomonadati</taxon>
        <taxon>Spirochaetota</taxon>
        <taxon>Spirochaetia</taxon>
        <taxon>Spirochaetales</taxon>
        <taxon>Treponemataceae</taxon>
        <taxon>Treponema</taxon>
    </lineage>
</organism>
<keyword evidence="4 13" id="KW-0813">Transport</keyword>